<name>A0A939BXT3_9ACTN</name>
<reference evidence="4" key="1">
    <citation type="submission" date="2021-01" db="EMBL/GenBank/DDBJ databases">
        <title>YIM 132084 draft genome.</title>
        <authorList>
            <person name="An D."/>
        </authorList>
    </citation>
    <scope>NUCLEOTIDE SEQUENCE</scope>
    <source>
        <strain evidence="4">YIM 132084</strain>
    </source>
</reference>
<evidence type="ECO:0000313" key="4">
    <source>
        <dbReference type="EMBL" id="MBM9466330.1"/>
    </source>
</evidence>
<dbReference type="CDD" id="cd04301">
    <property type="entry name" value="NAT_SF"/>
    <property type="match status" value="1"/>
</dbReference>
<dbReference type="Gene3D" id="3.40.630.30">
    <property type="match status" value="1"/>
</dbReference>
<feature type="domain" description="N-acetyltransferase" evidence="3">
    <location>
        <begin position="1"/>
        <end position="152"/>
    </location>
</feature>
<dbReference type="InterPro" id="IPR016181">
    <property type="entry name" value="Acyl_CoA_acyltransferase"/>
</dbReference>
<dbReference type="EMBL" id="JAERWK010000005">
    <property type="protein sequence ID" value="MBM9466330.1"/>
    <property type="molecule type" value="Genomic_DNA"/>
</dbReference>
<dbReference type="Proteomes" id="UP000663792">
    <property type="component" value="Unassembled WGS sequence"/>
</dbReference>
<keyword evidence="2" id="KW-0012">Acyltransferase</keyword>
<dbReference type="InterPro" id="IPR050832">
    <property type="entry name" value="Bact_Acetyltransf"/>
</dbReference>
<dbReference type="Pfam" id="PF00583">
    <property type="entry name" value="Acetyltransf_1"/>
    <property type="match status" value="1"/>
</dbReference>
<evidence type="ECO:0000256" key="1">
    <source>
        <dbReference type="ARBA" id="ARBA00022679"/>
    </source>
</evidence>
<dbReference type="SUPFAM" id="SSF55729">
    <property type="entry name" value="Acyl-CoA N-acyltransferases (Nat)"/>
    <property type="match status" value="1"/>
</dbReference>
<protein>
    <submittedName>
        <fullName evidence="4">GNAT family N-acetyltransferase</fullName>
    </submittedName>
</protein>
<dbReference type="RefSeq" id="WP_205259280.1">
    <property type="nucleotide sequence ID" value="NZ_JAERWK010000005.1"/>
</dbReference>
<organism evidence="4 5">
    <name type="scientific">Nakamurella leprariae</name>
    <dbReference type="NCBI Taxonomy" id="2803911"/>
    <lineage>
        <taxon>Bacteria</taxon>
        <taxon>Bacillati</taxon>
        <taxon>Actinomycetota</taxon>
        <taxon>Actinomycetes</taxon>
        <taxon>Nakamurellales</taxon>
        <taxon>Nakamurellaceae</taxon>
        <taxon>Nakamurella</taxon>
    </lineage>
</organism>
<dbReference type="PROSITE" id="PS51186">
    <property type="entry name" value="GNAT"/>
    <property type="match status" value="1"/>
</dbReference>
<evidence type="ECO:0000256" key="2">
    <source>
        <dbReference type="ARBA" id="ARBA00023315"/>
    </source>
</evidence>
<evidence type="ECO:0000259" key="3">
    <source>
        <dbReference type="PROSITE" id="PS51186"/>
    </source>
</evidence>
<keyword evidence="5" id="KW-1185">Reference proteome</keyword>
<dbReference type="InterPro" id="IPR000182">
    <property type="entry name" value="GNAT_dom"/>
</dbReference>
<dbReference type="GO" id="GO:0016747">
    <property type="term" value="F:acyltransferase activity, transferring groups other than amino-acyl groups"/>
    <property type="evidence" value="ECO:0007669"/>
    <property type="project" value="InterPro"/>
</dbReference>
<accession>A0A939BXT3</accession>
<dbReference type="AlphaFoldDB" id="A0A939BXT3"/>
<comment type="caution">
    <text evidence="4">The sequence shown here is derived from an EMBL/GenBank/DDBJ whole genome shotgun (WGS) entry which is preliminary data.</text>
</comment>
<dbReference type="PANTHER" id="PTHR43877">
    <property type="entry name" value="AMINOALKYLPHOSPHONATE N-ACETYLTRANSFERASE-RELATED-RELATED"/>
    <property type="match status" value="1"/>
</dbReference>
<keyword evidence="1" id="KW-0808">Transferase</keyword>
<evidence type="ECO:0000313" key="5">
    <source>
        <dbReference type="Proteomes" id="UP000663792"/>
    </source>
</evidence>
<proteinExistence type="predicted"/>
<gene>
    <name evidence="4" type="ORF">JL106_03430</name>
</gene>
<sequence>MATSADAAAIAAVLRDFQAEYEEFAPEQDWWAGRIAALMDAGDSAVLLVETGADELPVGVAYLRFRPSLYQDAPEASLAELYVRPDLRGQGLGRRLLTAAMDHAVDRGATSMDLSTTSADTAAVALYESMGFDRHERSGPDVTAYSFEIDLRAPSQQAPAAG</sequence>